<sequence>MPSVINRVDAIVVRAYFRLGQLGKELPCQDFLSPDSNLPITIKRTKCS</sequence>
<proteinExistence type="predicted"/>
<organism evidence="1 2">
    <name type="scientific">Aliivibrio sifiae</name>
    <dbReference type="NCBI Taxonomy" id="566293"/>
    <lineage>
        <taxon>Bacteria</taxon>
        <taxon>Pseudomonadati</taxon>
        <taxon>Pseudomonadota</taxon>
        <taxon>Gammaproteobacteria</taxon>
        <taxon>Vibrionales</taxon>
        <taxon>Vibrionaceae</taxon>
        <taxon>Aliivibrio</taxon>
    </lineage>
</organism>
<evidence type="ECO:0000313" key="2">
    <source>
        <dbReference type="Proteomes" id="UP001156660"/>
    </source>
</evidence>
<protein>
    <submittedName>
        <fullName evidence="1">Uncharacterized protein</fullName>
    </submittedName>
</protein>
<comment type="caution">
    <text evidence="1">The sequence shown here is derived from an EMBL/GenBank/DDBJ whole genome shotgun (WGS) entry which is preliminary data.</text>
</comment>
<name>A0ABQ6AN17_9GAMM</name>
<dbReference type="EMBL" id="BSOU01000096">
    <property type="protein sequence ID" value="GLR77327.1"/>
    <property type="molecule type" value="Genomic_DNA"/>
</dbReference>
<accession>A0ABQ6AN17</accession>
<keyword evidence="2" id="KW-1185">Reference proteome</keyword>
<reference evidence="2" key="1">
    <citation type="journal article" date="2019" name="Int. J. Syst. Evol. Microbiol.">
        <title>The Global Catalogue of Microorganisms (GCM) 10K type strain sequencing project: providing services to taxonomists for standard genome sequencing and annotation.</title>
        <authorList>
            <consortium name="The Broad Institute Genomics Platform"/>
            <consortium name="The Broad Institute Genome Sequencing Center for Infectious Disease"/>
            <person name="Wu L."/>
            <person name="Ma J."/>
        </authorList>
    </citation>
    <scope>NUCLEOTIDE SEQUENCE [LARGE SCALE GENOMIC DNA]</scope>
    <source>
        <strain evidence="2">NBRC 105001</strain>
    </source>
</reference>
<dbReference type="Proteomes" id="UP001156660">
    <property type="component" value="Unassembled WGS sequence"/>
</dbReference>
<gene>
    <name evidence="1" type="ORF">GCM10007855_42040</name>
</gene>
<evidence type="ECO:0000313" key="1">
    <source>
        <dbReference type="EMBL" id="GLR77327.1"/>
    </source>
</evidence>